<evidence type="ECO:0000313" key="13">
    <source>
        <dbReference type="Proteomes" id="UP000005222"/>
    </source>
</evidence>
<dbReference type="InParanoid" id="G8Y5G7"/>
<gene>
    <name evidence="12" type="primary">Piso0_004437</name>
    <name evidence="11" type="ORF">GNLVRS01_PISO0K16862g</name>
    <name evidence="12" type="ORF">GNLVRS01_PISO0L16863g</name>
</gene>
<name>G8Y5G7_PICSO</name>
<dbReference type="InterPro" id="IPR013320">
    <property type="entry name" value="ConA-like_dom_sf"/>
</dbReference>
<keyword evidence="9" id="KW-0732">Signal</keyword>
<dbReference type="Proteomes" id="UP000005222">
    <property type="component" value="Chromosome L"/>
</dbReference>
<dbReference type="PROSITE" id="PS00803">
    <property type="entry name" value="CALRETICULIN_1"/>
    <property type="match status" value="1"/>
</dbReference>
<dbReference type="eggNOG" id="KOG0675">
    <property type="taxonomic scope" value="Eukaryota"/>
</dbReference>
<evidence type="ECO:0000256" key="10">
    <source>
        <dbReference type="SAM" id="MobiDB-lite"/>
    </source>
</evidence>
<evidence type="ECO:0000313" key="11">
    <source>
        <dbReference type="EMBL" id="CCE83847.1"/>
    </source>
</evidence>
<sequence length="560" mass="63299">MKVRNLTFLASLALASGVCCAEELKLVDFKEVDKESLDDTSFIEQFQYEDLEKSDWKVSSARKNEQFSYVGYWAIEEPKIIPGMKGDKGLVMKKAAAHHAISYKLDKPFDNHNNDLVLQYEVKFQEGISCGGAYIKLLNDDFDNLGEFNSETPYQVMFGPDICGASNKVRFILKRYNPILREMEEKQLVNTPFARTGKVSTLYTLVLKKNQDFEIRINGEIAVSGNLVTDVDAMNPPIEPPREIPDEFALNLDEEDVEEGSEVTKEESIPEGWNENEEPFITKPGVTKPKEWDDEEDGVWEPPMIPNPKCANGCGKWKPTVDNSKKEPEKDQQKKKGGKKLVANPKYYSDPTPSNIEPVGGLGFELWNMHKDILFDNIYLGHSVEEAERIGNDTFIPKFEAECVNEAASETPASVQPVPPPPTFNDILEEETKSFEEVIEFVKVLFDSQVIDIKKYIADFKENPIPTIVENPLVFIVYCTAIISVSSFLFVLLGVFSYYIFNLFSQTGYEEEKKKIENKSAKNTTNEESVKDKSDSHVEGTSTSVAVSDDIPTERQSKKK</sequence>
<dbReference type="PANTHER" id="PTHR11073">
    <property type="entry name" value="CALRETICULIN AND CALNEXIN"/>
    <property type="match status" value="1"/>
</dbReference>
<dbReference type="SUPFAM" id="SSF63887">
    <property type="entry name" value="P-domain of calnexin/calreticulin"/>
    <property type="match status" value="1"/>
</dbReference>
<evidence type="ECO:0000256" key="6">
    <source>
        <dbReference type="ARBA" id="ARBA00023136"/>
    </source>
</evidence>
<keyword evidence="7 9" id="KW-0143">Chaperone</keyword>
<keyword evidence="6 9" id="KW-0472">Membrane</keyword>
<evidence type="ECO:0000256" key="4">
    <source>
        <dbReference type="ARBA" id="ARBA00022824"/>
    </source>
</evidence>
<feature type="disulfide bond" evidence="8">
    <location>
        <begin position="130"/>
        <end position="163"/>
    </location>
</feature>
<dbReference type="Proteomes" id="UP000005222">
    <property type="component" value="Chromosome K"/>
</dbReference>
<organism evidence="12 13">
    <name type="scientific">Pichia sorbitophila (strain ATCC MYA-4447 / BCRC 22081 / CBS 7064 / NBRC 10061 / NRRL Y-12695)</name>
    <name type="common">Hybrid yeast</name>
    <dbReference type="NCBI Taxonomy" id="559304"/>
    <lineage>
        <taxon>Eukaryota</taxon>
        <taxon>Fungi</taxon>
        <taxon>Dikarya</taxon>
        <taxon>Ascomycota</taxon>
        <taxon>Saccharomycotina</taxon>
        <taxon>Pichiomycetes</taxon>
        <taxon>Debaryomycetaceae</taxon>
        <taxon>Millerozyma</taxon>
    </lineage>
</organism>
<evidence type="ECO:0000313" key="12">
    <source>
        <dbReference type="EMBL" id="CCE84878.1"/>
    </source>
</evidence>
<keyword evidence="4 9" id="KW-0256">Endoplasmic reticulum</keyword>
<comment type="subcellular location">
    <subcellularLocation>
        <location evidence="1">Endoplasmic reticulum membrane</location>
        <topology evidence="1">Single-pass type I membrane protein</topology>
    </subcellularLocation>
</comment>
<protein>
    <submittedName>
        <fullName evidence="12">Piso0_004437 protein</fullName>
    </submittedName>
</protein>
<feature type="compositionally biased region" description="Basic and acidic residues" evidence="10">
    <location>
        <begin position="528"/>
        <end position="538"/>
    </location>
</feature>
<feature type="compositionally biased region" description="Basic and acidic residues" evidence="10">
    <location>
        <begin position="323"/>
        <end position="334"/>
    </location>
</feature>
<dbReference type="AlphaFoldDB" id="G8Y5G7"/>
<comment type="similarity">
    <text evidence="2 9">Belongs to the calreticulin family.</text>
</comment>
<dbReference type="STRING" id="559304.G8Y5G7"/>
<dbReference type="GO" id="GO:0005789">
    <property type="term" value="C:endoplasmic reticulum membrane"/>
    <property type="evidence" value="ECO:0007669"/>
    <property type="project" value="UniProtKB-SubCell"/>
</dbReference>
<keyword evidence="13" id="KW-1185">Reference proteome</keyword>
<feature type="signal peptide" evidence="9">
    <location>
        <begin position="1"/>
        <end position="21"/>
    </location>
</feature>
<dbReference type="InterPro" id="IPR001580">
    <property type="entry name" value="Calret/calnex"/>
</dbReference>
<evidence type="ECO:0000256" key="2">
    <source>
        <dbReference type="ARBA" id="ARBA00010983"/>
    </source>
</evidence>
<evidence type="ECO:0000256" key="3">
    <source>
        <dbReference type="ARBA" id="ARBA00022692"/>
    </source>
</evidence>
<feature type="chain" id="PRO_5007362032" evidence="9">
    <location>
        <begin position="22"/>
        <end position="560"/>
    </location>
</feature>
<dbReference type="FunFam" id="2.60.120.200:FF:000011">
    <property type="entry name" value="Probable calnexin"/>
    <property type="match status" value="1"/>
</dbReference>
<dbReference type="GO" id="GO:0005509">
    <property type="term" value="F:calcium ion binding"/>
    <property type="evidence" value="ECO:0007669"/>
    <property type="project" value="InterPro"/>
</dbReference>
<reference evidence="12" key="1">
    <citation type="submission" date="2011-10" db="EMBL/GenBank/DDBJ databases">
        <authorList>
            <person name="Genoscope - CEA"/>
        </authorList>
    </citation>
    <scope>NUCLEOTIDE SEQUENCE</scope>
</reference>
<dbReference type="GO" id="GO:0051082">
    <property type="term" value="F:unfolded protein binding"/>
    <property type="evidence" value="ECO:0007669"/>
    <property type="project" value="InterPro"/>
</dbReference>
<dbReference type="InterPro" id="IPR018124">
    <property type="entry name" value="Calret/calnex_CS"/>
</dbReference>
<evidence type="ECO:0000256" key="7">
    <source>
        <dbReference type="ARBA" id="ARBA00023186"/>
    </source>
</evidence>
<dbReference type="EMBL" id="FO082048">
    <property type="protein sequence ID" value="CCE84878.1"/>
    <property type="molecule type" value="Genomic_DNA"/>
</dbReference>
<evidence type="ECO:0000256" key="9">
    <source>
        <dbReference type="RuleBase" id="RU362126"/>
    </source>
</evidence>
<feature type="region of interest" description="Disordered" evidence="10">
    <location>
        <begin position="514"/>
        <end position="560"/>
    </location>
</feature>
<reference evidence="13" key="2">
    <citation type="journal article" date="2012" name="G3 (Bethesda)">
        <title>Pichia sorbitophila, an interspecies yeast hybrid reveals early steps of genome resolution following polyploidization.</title>
        <authorList>
            <person name="Leh Louis V."/>
            <person name="Despons L."/>
            <person name="Friedrich A."/>
            <person name="Martin T."/>
            <person name="Durrens P."/>
            <person name="Casaregola S."/>
            <person name="Neuveglise C."/>
            <person name="Fairhead C."/>
            <person name="Marck C."/>
            <person name="Cruz J.A."/>
            <person name="Straub M.L."/>
            <person name="Kugler V."/>
            <person name="Sacerdot C."/>
            <person name="Uzunov Z."/>
            <person name="Thierry A."/>
            <person name="Weiss S."/>
            <person name="Bleykasten C."/>
            <person name="De Montigny J."/>
            <person name="Jacques N."/>
            <person name="Jung P."/>
            <person name="Lemaire M."/>
            <person name="Mallet S."/>
            <person name="Morel G."/>
            <person name="Richard G.F."/>
            <person name="Sarkar A."/>
            <person name="Savel G."/>
            <person name="Schacherer J."/>
            <person name="Seret M.L."/>
            <person name="Talla E."/>
            <person name="Samson G."/>
            <person name="Jubin C."/>
            <person name="Poulain J."/>
            <person name="Vacherie B."/>
            <person name="Barbe V."/>
            <person name="Pelletier E."/>
            <person name="Sherman D.J."/>
            <person name="Westhof E."/>
            <person name="Weissenbach J."/>
            <person name="Baret P.V."/>
            <person name="Wincker P."/>
            <person name="Gaillardin C."/>
            <person name="Dujon B."/>
            <person name="Souciet J.L."/>
        </authorList>
    </citation>
    <scope>NUCLEOTIDE SEQUENCE [LARGE SCALE GENOMIC DNA]</scope>
    <source>
        <strain evidence="13">ATCC MYA-4447 / BCRC 22081 / CBS 7064 / NBRC 10061 / NRRL Y-12695</strain>
    </source>
</reference>
<dbReference type="PRINTS" id="PR00626">
    <property type="entry name" value="CALRETICULIN"/>
</dbReference>
<feature type="region of interest" description="Disordered" evidence="10">
    <location>
        <begin position="256"/>
        <end position="349"/>
    </location>
</feature>
<dbReference type="SUPFAM" id="SSF49899">
    <property type="entry name" value="Concanavalin A-like lectins/glucanases"/>
    <property type="match status" value="1"/>
</dbReference>
<dbReference type="Pfam" id="PF00262">
    <property type="entry name" value="Calreticulin"/>
    <property type="match status" value="1"/>
</dbReference>
<keyword evidence="3 9" id="KW-0812">Transmembrane</keyword>
<dbReference type="PANTHER" id="PTHR11073:SF1">
    <property type="entry name" value="CALNEXIN 14D-RELATED"/>
    <property type="match status" value="1"/>
</dbReference>
<keyword evidence="8" id="KW-1015">Disulfide bond</keyword>
<dbReference type="InterPro" id="IPR009033">
    <property type="entry name" value="Calreticulin/calnexin_P_dom_sf"/>
</dbReference>
<dbReference type="OrthoDB" id="1938156at2759"/>
<keyword evidence="5 9" id="KW-1133">Transmembrane helix</keyword>
<feature type="transmembrane region" description="Helical" evidence="9">
    <location>
        <begin position="473"/>
        <end position="501"/>
    </location>
</feature>
<dbReference type="GO" id="GO:0036503">
    <property type="term" value="P:ERAD pathway"/>
    <property type="evidence" value="ECO:0007669"/>
    <property type="project" value="TreeGrafter"/>
</dbReference>
<dbReference type="PROSITE" id="PS00804">
    <property type="entry name" value="CALRETICULIN_2"/>
    <property type="match status" value="1"/>
</dbReference>
<dbReference type="Gene3D" id="2.60.120.200">
    <property type="match status" value="1"/>
</dbReference>
<accession>G8Y5G7</accession>
<dbReference type="HOGENOM" id="CLU_018224_1_2_1"/>
<dbReference type="EMBL" id="FO082049">
    <property type="protein sequence ID" value="CCE83847.1"/>
    <property type="molecule type" value="Genomic_DNA"/>
</dbReference>
<evidence type="ECO:0000256" key="8">
    <source>
        <dbReference type="PIRSR" id="PIRSR601580-3"/>
    </source>
</evidence>
<dbReference type="GO" id="GO:0006457">
    <property type="term" value="P:protein folding"/>
    <property type="evidence" value="ECO:0007669"/>
    <property type="project" value="InterPro"/>
</dbReference>
<dbReference type="Gene3D" id="2.10.250.10">
    <property type="entry name" value="Calreticulin/calnexin, P domain"/>
    <property type="match status" value="1"/>
</dbReference>
<proteinExistence type="inferred from homology"/>
<evidence type="ECO:0000256" key="5">
    <source>
        <dbReference type="ARBA" id="ARBA00022989"/>
    </source>
</evidence>
<evidence type="ECO:0000256" key="1">
    <source>
        <dbReference type="ARBA" id="ARBA00004115"/>
    </source>
</evidence>